<evidence type="ECO:0000256" key="6">
    <source>
        <dbReference type="SAM" id="SignalP"/>
    </source>
</evidence>
<sequence length="274" mass="30687">MSKFISYLTVFLLLAFFSQLAYSQEDREVMVPLPSINDFTDGDGWGFGLGLGVEYETAYEGSDEFEFEPDLAGGIQWRSGNNMFFFAGEALGWRGLRNETWLLQATLAFEEGREESDSDDGRLAGLGDTDESTEVVFEVRKSLTSDWRYWLDGRLLAGDEGNFLLLGGGYRFGNQMDGSGSEIGIGVTFHDDDYANRDFGITAEQSAASGLAETNLDGGYRSIGINYIYRHYVTKNWQFFGEAVYEHYGSDIKKSPIVRSDYEAEVGIGFIYIF</sequence>
<evidence type="ECO:0000313" key="8">
    <source>
        <dbReference type="Proteomes" id="UP000605253"/>
    </source>
</evidence>
<dbReference type="EMBL" id="BMEO01000001">
    <property type="protein sequence ID" value="GGF85840.1"/>
    <property type="molecule type" value="Genomic_DNA"/>
</dbReference>
<dbReference type="Pfam" id="PF06629">
    <property type="entry name" value="MipA"/>
    <property type="match status" value="1"/>
</dbReference>
<evidence type="ECO:0008006" key="9">
    <source>
        <dbReference type="Google" id="ProtNLM"/>
    </source>
</evidence>
<comment type="caution">
    <text evidence="7">The sequence shown here is derived from an EMBL/GenBank/DDBJ whole genome shotgun (WGS) entry which is preliminary data.</text>
</comment>
<reference evidence="7" key="2">
    <citation type="submission" date="2020-09" db="EMBL/GenBank/DDBJ databases">
        <authorList>
            <person name="Sun Q."/>
            <person name="Zhou Y."/>
        </authorList>
    </citation>
    <scope>NUCLEOTIDE SEQUENCE</scope>
    <source>
        <strain evidence="7">CGMCC 1.12181</strain>
    </source>
</reference>
<dbReference type="AlphaFoldDB" id="A0A917FK56"/>
<reference evidence="7" key="1">
    <citation type="journal article" date="2014" name="Int. J. Syst. Evol. Microbiol.">
        <title>Complete genome sequence of Corynebacterium casei LMG S-19264T (=DSM 44701T), isolated from a smear-ripened cheese.</title>
        <authorList>
            <consortium name="US DOE Joint Genome Institute (JGI-PGF)"/>
            <person name="Walter F."/>
            <person name="Albersmeier A."/>
            <person name="Kalinowski J."/>
            <person name="Ruckert C."/>
        </authorList>
    </citation>
    <scope>NUCLEOTIDE SEQUENCE</scope>
    <source>
        <strain evidence="7">CGMCC 1.12181</strain>
    </source>
</reference>
<accession>A0A917FK56</accession>
<evidence type="ECO:0000256" key="1">
    <source>
        <dbReference type="ARBA" id="ARBA00004442"/>
    </source>
</evidence>
<evidence type="ECO:0000313" key="7">
    <source>
        <dbReference type="EMBL" id="GGF85840.1"/>
    </source>
</evidence>
<feature type="signal peptide" evidence="6">
    <location>
        <begin position="1"/>
        <end position="23"/>
    </location>
</feature>
<feature type="chain" id="PRO_5036723796" description="Outer membrane scaffolding protein for murein synthesis (MipA/OmpV family)" evidence="6">
    <location>
        <begin position="24"/>
        <end position="274"/>
    </location>
</feature>
<protein>
    <recommendedName>
        <fullName evidence="9">Outer membrane scaffolding protein for murein synthesis (MipA/OmpV family)</fullName>
    </recommendedName>
</protein>
<dbReference type="PANTHER" id="PTHR38776">
    <property type="entry name" value="MLTA-INTERACTING PROTEIN-RELATED"/>
    <property type="match status" value="1"/>
</dbReference>
<evidence type="ECO:0000256" key="4">
    <source>
        <dbReference type="ARBA" id="ARBA00023136"/>
    </source>
</evidence>
<comment type="subcellular location">
    <subcellularLocation>
        <location evidence="1">Cell outer membrane</location>
    </subcellularLocation>
</comment>
<evidence type="ECO:0000256" key="5">
    <source>
        <dbReference type="ARBA" id="ARBA00023237"/>
    </source>
</evidence>
<evidence type="ECO:0000256" key="3">
    <source>
        <dbReference type="ARBA" id="ARBA00022729"/>
    </source>
</evidence>
<dbReference type="PANTHER" id="PTHR38776:SF1">
    <property type="entry name" value="MLTA-INTERACTING PROTEIN-RELATED"/>
    <property type="match status" value="1"/>
</dbReference>
<dbReference type="RefSeq" id="WP_188363950.1">
    <property type="nucleotide sequence ID" value="NZ_BAABJF010000011.1"/>
</dbReference>
<keyword evidence="3 6" id="KW-0732">Signal</keyword>
<proteinExistence type="inferred from homology"/>
<keyword evidence="4" id="KW-0472">Membrane</keyword>
<name>A0A917FK56_9GAMM</name>
<dbReference type="InterPro" id="IPR010583">
    <property type="entry name" value="MipA"/>
</dbReference>
<dbReference type="Proteomes" id="UP000605253">
    <property type="component" value="Unassembled WGS sequence"/>
</dbReference>
<gene>
    <name evidence="7" type="ORF">GCM10011365_03600</name>
</gene>
<evidence type="ECO:0000256" key="2">
    <source>
        <dbReference type="ARBA" id="ARBA00005722"/>
    </source>
</evidence>
<dbReference type="GO" id="GO:0009279">
    <property type="term" value="C:cell outer membrane"/>
    <property type="evidence" value="ECO:0007669"/>
    <property type="project" value="UniProtKB-SubCell"/>
</dbReference>
<keyword evidence="5" id="KW-0998">Cell outer membrane</keyword>
<keyword evidence="8" id="KW-1185">Reference proteome</keyword>
<comment type="similarity">
    <text evidence="2">Belongs to the MipA/OmpV family.</text>
</comment>
<organism evidence="7 8">
    <name type="scientific">Marinicella pacifica</name>
    <dbReference type="NCBI Taxonomy" id="1171543"/>
    <lineage>
        <taxon>Bacteria</taxon>
        <taxon>Pseudomonadati</taxon>
        <taxon>Pseudomonadota</taxon>
        <taxon>Gammaproteobacteria</taxon>
        <taxon>Lysobacterales</taxon>
        <taxon>Marinicellaceae</taxon>
        <taxon>Marinicella</taxon>
    </lineage>
</organism>